<protein>
    <submittedName>
        <fullName evidence="5">Uncharacterized protein</fullName>
    </submittedName>
</protein>
<proteinExistence type="predicted"/>
<keyword evidence="6" id="KW-1185">Reference proteome</keyword>
<dbReference type="InterPro" id="IPR001507">
    <property type="entry name" value="ZP_dom"/>
</dbReference>
<dbReference type="PROSITE" id="PS51034">
    <property type="entry name" value="ZP_2"/>
    <property type="match status" value="1"/>
</dbReference>
<evidence type="ECO:0000313" key="6">
    <source>
        <dbReference type="Proteomes" id="UP000827092"/>
    </source>
</evidence>
<dbReference type="GO" id="GO:0009653">
    <property type="term" value="P:anatomical structure morphogenesis"/>
    <property type="evidence" value="ECO:0007669"/>
    <property type="project" value="TreeGrafter"/>
</dbReference>
<keyword evidence="1" id="KW-0812">Transmembrane</keyword>
<keyword evidence="1" id="KW-0472">Membrane</keyword>
<feature type="signal peptide" evidence="2">
    <location>
        <begin position="1"/>
        <end position="26"/>
    </location>
</feature>
<comment type="caution">
    <text evidence="5">The sequence shown here is derived from an EMBL/GenBank/DDBJ whole genome shotgun (WGS) entry which is preliminary data.</text>
</comment>
<dbReference type="SMART" id="SM00241">
    <property type="entry name" value="ZP"/>
    <property type="match status" value="1"/>
</dbReference>
<keyword evidence="2" id="KW-0732">Signal</keyword>
<dbReference type="Pfam" id="PF00024">
    <property type="entry name" value="PAN_1"/>
    <property type="match status" value="3"/>
</dbReference>
<dbReference type="CDD" id="cd01099">
    <property type="entry name" value="PAN_AP_HGF"/>
    <property type="match status" value="1"/>
</dbReference>
<gene>
    <name evidence="5" type="ORF">JTE90_011481</name>
</gene>
<dbReference type="SMART" id="SM00473">
    <property type="entry name" value="PAN_AP"/>
    <property type="match status" value="3"/>
</dbReference>
<dbReference type="InterPro" id="IPR052774">
    <property type="entry name" value="Celegans_DevNeuronal_Protein"/>
</dbReference>
<feature type="transmembrane region" description="Helical" evidence="1">
    <location>
        <begin position="643"/>
        <end position="667"/>
    </location>
</feature>
<dbReference type="PANTHER" id="PTHR47327:SF2">
    <property type="entry name" value="FI18240P1-RELATED"/>
    <property type="match status" value="1"/>
</dbReference>
<dbReference type="PANTHER" id="PTHR47327">
    <property type="entry name" value="FI18240P1-RELATED"/>
    <property type="match status" value="1"/>
</dbReference>
<feature type="domain" description="Apple" evidence="3">
    <location>
        <begin position="29"/>
        <end position="109"/>
    </location>
</feature>
<dbReference type="Proteomes" id="UP000827092">
    <property type="component" value="Unassembled WGS sequence"/>
</dbReference>
<name>A0AAV6VD56_9ARAC</name>
<dbReference type="EMBL" id="JAFNEN010000113">
    <property type="protein sequence ID" value="KAG8193929.1"/>
    <property type="molecule type" value="Genomic_DNA"/>
</dbReference>
<dbReference type="AlphaFoldDB" id="A0AAV6VD56"/>
<dbReference type="PROSITE" id="PS50948">
    <property type="entry name" value="PAN"/>
    <property type="match status" value="3"/>
</dbReference>
<feature type="domain" description="ZP" evidence="4">
    <location>
        <begin position="334"/>
        <end position="574"/>
    </location>
</feature>
<evidence type="ECO:0000259" key="3">
    <source>
        <dbReference type="PROSITE" id="PS50948"/>
    </source>
</evidence>
<dbReference type="Gene3D" id="3.50.4.10">
    <property type="entry name" value="Hepatocyte Growth Factor"/>
    <property type="match status" value="2"/>
</dbReference>
<evidence type="ECO:0000256" key="1">
    <source>
        <dbReference type="SAM" id="Phobius"/>
    </source>
</evidence>
<dbReference type="InterPro" id="IPR003609">
    <property type="entry name" value="Pan_app"/>
</dbReference>
<evidence type="ECO:0000313" key="5">
    <source>
        <dbReference type="EMBL" id="KAG8193929.1"/>
    </source>
</evidence>
<evidence type="ECO:0000259" key="4">
    <source>
        <dbReference type="PROSITE" id="PS51034"/>
    </source>
</evidence>
<keyword evidence="1" id="KW-1133">Transmembrane helix</keyword>
<feature type="chain" id="PRO_5044000656" evidence="2">
    <location>
        <begin position="27"/>
        <end position="698"/>
    </location>
</feature>
<dbReference type="SUPFAM" id="SSF57414">
    <property type="entry name" value="Hairpin loop containing domain-like"/>
    <property type="match status" value="3"/>
</dbReference>
<accession>A0AAV6VD56</accession>
<feature type="domain" description="Apple" evidence="3">
    <location>
        <begin position="152"/>
        <end position="239"/>
    </location>
</feature>
<sequence length="698" mass="77142">MGNFKKSLRICLSAAVVLAFLQNALANGCSSGFITFELITGYVYTSPGDTLELVPGTLRLTDCLNLCSSNATCQAVNFETGLCVLFASSAALRPAQLTPSQFPVFTIYAHKTVLCVLFISSAALRPSQLTPSQFPVFTIYAHKVCLLGGKRCERDWMFERVNGHELRGVARSSAIVMSREACMELCLNEAQFRCRSANYNRGTGECFLSDKDRTSLSPSHAARQFGPASESVDYLESNCVDDPVRLCEFRKLSGKLLKTVDAVYQDVESLDDCRQKCLSVDYRCRSFDYGDPSQHVCRLSHHSAATLTHIQDPYLDIPGVTTYEISACYNVTIQCRAREMVAHVQTSQVFNGRIYAKSRPNSCVADVANSVDFEIKMAYHDLNCDVKQESFGEFSNDIVIQHHDMIVTNQDLGLSVHCRYDLANRSVSHGVQLEINGEVDAAGTQSATVSSPNVTMMITDRGGSDITAAQVGDALALRFEIVDSNSPYEIFVRELVAMDGIDNSEILLIDSLGCPTDVTIMGSLGKAQNSGKVLLAPFEAFKFPTSDIVQFKALVTPCLPNCEPVECSVKSHGQSRDFLSMGRRRRKRSYSLSVGDADNNEEVVVVQSIQITDKFGFQKQDRMAEHDRDHVKDTLPKEGCVNLVGLVVASSMFLVAQLLLIMAWAILWQRRKNRANKHDDNSTSSGRSFASHYFMGRH</sequence>
<evidence type="ECO:0000256" key="2">
    <source>
        <dbReference type="SAM" id="SignalP"/>
    </source>
</evidence>
<reference evidence="5 6" key="1">
    <citation type="journal article" date="2022" name="Nat. Ecol. Evol.">
        <title>A masculinizing supergene underlies an exaggerated male reproductive morph in a spider.</title>
        <authorList>
            <person name="Hendrickx F."/>
            <person name="De Corte Z."/>
            <person name="Sonet G."/>
            <person name="Van Belleghem S.M."/>
            <person name="Kostlbacher S."/>
            <person name="Vangestel C."/>
        </authorList>
    </citation>
    <scope>NUCLEOTIDE SEQUENCE [LARGE SCALE GENOMIC DNA]</scope>
    <source>
        <strain evidence="5">W744_W776</strain>
    </source>
</reference>
<feature type="domain" description="Apple" evidence="3">
    <location>
        <begin position="247"/>
        <end position="328"/>
    </location>
</feature>
<organism evidence="5 6">
    <name type="scientific">Oedothorax gibbosus</name>
    <dbReference type="NCBI Taxonomy" id="931172"/>
    <lineage>
        <taxon>Eukaryota</taxon>
        <taxon>Metazoa</taxon>
        <taxon>Ecdysozoa</taxon>
        <taxon>Arthropoda</taxon>
        <taxon>Chelicerata</taxon>
        <taxon>Arachnida</taxon>
        <taxon>Araneae</taxon>
        <taxon>Araneomorphae</taxon>
        <taxon>Entelegynae</taxon>
        <taxon>Araneoidea</taxon>
        <taxon>Linyphiidae</taxon>
        <taxon>Erigoninae</taxon>
        <taxon>Oedothorax</taxon>
    </lineage>
</organism>
<dbReference type="Pfam" id="PF25057">
    <property type="entry name" value="CUT_N"/>
    <property type="match status" value="1"/>
</dbReference>
<dbReference type="InterPro" id="IPR056953">
    <property type="entry name" value="CUT_N"/>
</dbReference>